<organism evidence="1 2">
    <name type="scientific">Chaetoceros tenuissimus</name>
    <dbReference type="NCBI Taxonomy" id="426638"/>
    <lineage>
        <taxon>Eukaryota</taxon>
        <taxon>Sar</taxon>
        <taxon>Stramenopiles</taxon>
        <taxon>Ochrophyta</taxon>
        <taxon>Bacillariophyta</taxon>
        <taxon>Coscinodiscophyceae</taxon>
        <taxon>Chaetocerotophycidae</taxon>
        <taxon>Chaetocerotales</taxon>
        <taxon>Chaetocerotaceae</taxon>
        <taxon>Chaetoceros</taxon>
    </lineage>
</organism>
<reference evidence="1 2" key="1">
    <citation type="journal article" date="2021" name="Sci. Rep.">
        <title>The genome of the diatom Chaetoceros tenuissimus carries an ancient integrated fragment of an extant virus.</title>
        <authorList>
            <person name="Hongo Y."/>
            <person name="Kimura K."/>
            <person name="Takaki Y."/>
            <person name="Yoshida Y."/>
            <person name="Baba S."/>
            <person name="Kobayashi G."/>
            <person name="Nagasaki K."/>
            <person name="Hano T."/>
            <person name="Tomaru Y."/>
        </authorList>
    </citation>
    <scope>NUCLEOTIDE SEQUENCE [LARGE SCALE GENOMIC DNA]</scope>
    <source>
        <strain evidence="1 2">NIES-3715</strain>
    </source>
</reference>
<sequence>MDPMKALGACNRIWAKIVSYCAEHGVQHDGIWIKDAVKIHTTLSLVSKSWMSIFEKPAYIGRIDVNLSALQPKQVIPSIQWMCRHGSHLSSLTFRVRYDHIPIIEKLLQETNTNKLRNISMCYKDYEVHWIEHAYLMALGVDPDVFDFSTKEDLTSLEEKANALGMPFASGANSTDLGMRLQESIAMHCPSLESLCWDRGSAHRQEALDTPLLALPSLKSLKLLMEFYYNPEGYNHPGGYPSDDLYIITKMIQNLCNLQKLEVVLERDYKPPSKKLQIHSKSLRHLDASGLGKFFFVACKCPLLEKFICNGDIYGGGSMPIYSQPQIDEYNQGETLVQCQSEMQLPDMDIPNECECIIRDFRPSLHVQRHFIKSGTPSGNLDF</sequence>
<evidence type="ECO:0000313" key="2">
    <source>
        <dbReference type="Proteomes" id="UP001054902"/>
    </source>
</evidence>
<keyword evidence="2" id="KW-1185">Reference proteome</keyword>
<comment type="caution">
    <text evidence="1">The sequence shown here is derived from an EMBL/GenBank/DDBJ whole genome shotgun (WGS) entry which is preliminary data.</text>
</comment>
<protein>
    <submittedName>
        <fullName evidence="1">Uncharacterized protein</fullName>
    </submittedName>
</protein>
<evidence type="ECO:0000313" key="1">
    <source>
        <dbReference type="EMBL" id="GFH61467.1"/>
    </source>
</evidence>
<name>A0AAD3DBH9_9STRA</name>
<gene>
    <name evidence="1" type="ORF">CTEN210_17943</name>
</gene>
<dbReference type="EMBL" id="BLLK01000074">
    <property type="protein sequence ID" value="GFH61467.1"/>
    <property type="molecule type" value="Genomic_DNA"/>
</dbReference>
<proteinExistence type="predicted"/>
<accession>A0AAD3DBH9</accession>
<dbReference type="AlphaFoldDB" id="A0AAD3DBH9"/>
<dbReference type="Proteomes" id="UP001054902">
    <property type="component" value="Unassembled WGS sequence"/>
</dbReference>